<reference evidence="1" key="1">
    <citation type="journal article" date="2020" name="Stud. Mycol.">
        <title>101 Dothideomycetes genomes: a test case for predicting lifestyles and emergence of pathogens.</title>
        <authorList>
            <person name="Haridas S."/>
            <person name="Albert R."/>
            <person name="Binder M."/>
            <person name="Bloem J."/>
            <person name="Labutti K."/>
            <person name="Salamov A."/>
            <person name="Andreopoulos B."/>
            <person name="Baker S."/>
            <person name="Barry K."/>
            <person name="Bills G."/>
            <person name="Bluhm B."/>
            <person name="Cannon C."/>
            <person name="Castanera R."/>
            <person name="Culley D."/>
            <person name="Daum C."/>
            <person name="Ezra D."/>
            <person name="Gonzalez J."/>
            <person name="Henrissat B."/>
            <person name="Kuo A."/>
            <person name="Liang C."/>
            <person name="Lipzen A."/>
            <person name="Lutzoni F."/>
            <person name="Magnuson J."/>
            <person name="Mondo S."/>
            <person name="Nolan M."/>
            <person name="Ohm R."/>
            <person name="Pangilinan J."/>
            <person name="Park H.-J."/>
            <person name="Ramirez L."/>
            <person name="Alfaro M."/>
            <person name="Sun H."/>
            <person name="Tritt A."/>
            <person name="Yoshinaga Y."/>
            <person name="Zwiers L.-H."/>
            <person name="Turgeon B."/>
            <person name="Goodwin S."/>
            <person name="Spatafora J."/>
            <person name="Crous P."/>
            <person name="Grigoriev I."/>
        </authorList>
    </citation>
    <scope>NUCLEOTIDE SEQUENCE</scope>
    <source>
        <strain evidence="1">CBS 113818</strain>
    </source>
</reference>
<dbReference type="Proteomes" id="UP000799424">
    <property type="component" value="Unassembled WGS sequence"/>
</dbReference>
<protein>
    <submittedName>
        <fullName evidence="1">Uncharacterized protein</fullName>
    </submittedName>
</protein>
<dbReference type="EMBL" id="MU006225">
    <property type="protein sequence ID" value="KAF2826749.1"/>
    <property type="molecule type" value="Genomic_DNA"/>
</dbReference>
<organism evidence="1 2">
    <name type="scientific">Ophiobolus disseminans</name>
    <dbReference type="NCBI Taxonomy" id="1469910"/>
    <lineage>
        <taxon>Eukaryota</taxon>
        <taxon>Fungi</taxon>
        <taxon>Dikarya</taxon>
        <taxon>Ascomycota</taxon>
        <taxon>Pezizomycotina</taxon>
        <taxon>Dothideomycetes</taxon>
        <taxon>Pleosporomycetidae</taxon>
        <taxon>Pleosporales</taxon>
        <taxon>Pleosporineae</taxon>
        <taxon>Phaeosphaeriaceae</taxon>
        <taxon>Ophiobolus</taxon>
    </lineage>
</organism>
<dbReference type="AlphaFoldDB" id="A0A6A7A1W9"/>
<accession>A0A6A7A1W9</accession>
<evidence type="ECO:0000313" key="1">
    <source>
        <dbReference type="EMBL" id="KAF2826749.1"/>
    </source>
</evidence>
<proteinExistence type="predicted"/>
<name>A0A6A7A1W9_9PLEO</name>
<keyword evidence="2" id="KW-1185">Reference proteome</keyword>
<gene>
    <name evidence="1" type="ORF">CC86DRAFT_416470</name>
</gene>
<evidence type="ECO:0000313" key="2">
    <source>
        <dbReference type="Proteomes" id="UP000799424"/>
    </source>
</evidence>
<sequence length="104" mass="11803">MQPRRYTTVPSLPDFPSGFNPLFLLFIWRCSEPKCCHINETVGSEGNELHQPCWYREKCSGCGKEATLECCLMQIMMLNLEEVGDSKVRGDEVEKEIGDGGEEK</sequence>